<gene>
    <name evidence="1" type="ORF">SDC9_189242</name>
</gene>
<sequence length="77" mass="8747">MEVKRTKFIDFGTGARCLAAELITGEIQDFQPLIFEFIIQLLQSFVLRCKTALGRGVDNQQNFIFKCSHGNNLIILI</sequence>
<dbReference type="AlphaFoldDB" id="A0A645HRY5"/>
<dbReference type="EMBL" id="VSSQ01098897">
    <property type="protein sequence ID" value="MPN41687.1"/>
    <property type="molecule type" value="Genomic_DNA"/>
</dbReference>
<evidence type="ECO:0000313" key="1">
    <source>
        <dbReference type="EMBL" id="MPN41687.1"/>
    </source>
</evidence>
<dbReference type="AntiFam" id="ANF00238">
    <property type="entry name" value="Shadow ORF (opposite gpx1)"/>
</dbReference>
<proteinExistence type="predicted"/>
<accession>A0A645HRY5</accession>
<protein>
    <submittedName>
        <fullName evidence="1">Uncharacterized protein</fullName>
    </submittedName>
</protein>
<reference evidence="1" key="1">
    <citation type="submission" date="2019-08" db="EMBL/GenBank/DDBJ databases">
        <authorList>
            <person name="Kucharzyk K."/>
            <person name="Murdoch R.W."/>
            <person name="Higgins S."/>
            <person name="Loffler F."/>
        </authorList>
    </citation>
    <scope>NUCLEOTIDE SEQUENCE</scope>
</reference>
<name>A0A645HRY5_9ZZZZ</name>
<comment type="caution">
    <text evidence="1">The sequence shown here is derived from an EMBL/GenBank/DDBJ whole genome shotgun (WGS) entry which is preliminary data.</text>
</comment>
<organism evidence="1">
    <name type="scientific">bioreactor metagenome</name>
    <dbReference type="NCBI Taxonomy" id="1076179"/>
    <lineage>
        <taxon>unclassified sequences</taxon>
        <taxon>metagenomes</taxon>
        <taxon>ecological metagenomes</taxon>
    </lineage>
</organism>